<feature type="region of interest" description="Disordered" evidence="1">
    <location>
        <begin position="1"/>
        <end position="63"/>
    </location>
</feature>
<feature type="region of interest" description="Disordered" evidence="1">
    <location>
        <begin position="121"/>
        <end position="168"/>
    </location>
</feature>
<feature type="compositionally biased region" description="Basic residues" evidence="1">
    <location>
        <begin position="29"/>
        <end position="52"/>
    </location>
</feature>
<dbReference type="Proteomes" id="UP000044602">
    <property type="component" value="Unassembled WGS sequence"/>
</dbReference>
<feature type="compositionally biased region" description="Low complexity" evidence="1">
    <location>
        <begin position="130"/>
        <end position="140"/>
    </location>
</feature>
<evidence type="ECO:0000256" key="1">
    <source>
        <dbReference type="SAM" id="MobiDB-lite"/>
    </source>
</evidence>
<feature type="compositionally biased region" description="Basic and acidic residues" evidence="1">
    <location>
        <begin position="344"/>
        <end position="370"/>
    </location>
</feature>
<dbReference type="InterPro" id="IPR019446">
    <property type="entry name" value="BMT5-like"/>
</dbReference>
<evidence type="ECO:0000313" key="4">
    <source>
        <dbReference type="Proteomes" id="UP000044602"/>
    </source>
</evidence>
<evidence type="ECO:0000259" key="2">
    <source>
        <dbReference type="Pfam" id="PF10354"/>
    </source>
</evidence>
<dbReference type="STRING" id="100787.A0A0G4LIE5"/>
<feature type="compositionally biased region" description="Acidic residues" evidence="1">
    <location>
        <begin position="315"/>
        <end position="333"/>
    </location>
</feature>
<dbReference type="PANTHER" id="PTHR11538">
    <property type="entry name" value="PHENYLALANYL-TRNA SYNTHETASE"/>
    <property type="match status" value="1"/>
</dbReference>
<dbReference type="GO" id="GO:0005737">
    <property type="term" value="C:cytoplasm"/>
    <property type="evidence" value="ECO:0007669"/>
    <property type="project" value="TreeGrafter"/>
</dbReference>
<sequence length="410" mass="45251">MAKRRVGSNFPDAPSRSKKLKHSAPPPPKHPKNKTASKQKQQKQQKQQKHQQQHQNQKPVLPFRPHDAILLVGEGDLGFAASLAAHHGCTNLTATVLEKNEAELLEKYPHASEHIAKILAPNTAQPPPDSDNNNNNNNGSEGEDEEDYDSDGNPLPAAPQPPPTTNRILYNTDATALRPFTARVDHGPRTLLAGRVGAFAHIVFNFPHVGGRSTDQNRQVRHNQSLLVAFFERALPSLAPGGRVTVTLFEGEPYTLWNVRDLARHAGLDVDTSFRFPWAAYPGYRHARTLGVVKARGGARRGEHGDEGGAQQQEQEQEQEQEEGEGDEEEEDGREGRGPLQARRKGESKTAWKGEERAARSFVFKRKEEAAGDAAGKNKNKQKQKPEAEAGGKKKRHKIDVSDSDSDSDE</sequence>
<dbReference type="AlphaFoldDB" id="A0A0G4LIE5"/>
<dbReference type="PANTHER" id="PTHR11538:SF26">
    <property type="entry name" value="FERREDOXIN-FOLD ANTICODON-BINDING DOMAIN-CONTAINING PROTEIN 1"/>
    <property type="match status" value="1"/>
</dbReference>
<feature type="region of interest" description="Disordered" evidence="1">
    <location>
        <begin position="296"/>
        <end position="410"/>
    </location>
</feature>
<organism evidence="3 4">
    <name type="scientific">Verticillium longisporum</name>
    <name type="common">Verticillium dahliae var. longisporum</name>
    <dbReference type="NCBI Taxonomy" id="100787"/>
    <lineage>
        <taxon>Eukaryota</taxon>
        <taxon>Fungi</taxon>
        <taxon>Dikarya</taxon>
        <taxon>Ascomycota</taxon>
        <taxon>Pezizomycotina</taxon>
        <taxon>Sordariomycetes</taxon>
        <taxon>Hypocreomycetidae</taxon>
        <taxon>Glomerellales</taxon>
        <taxon>Plectosphaerellaceae</taxon>
        <taxon>Verticillium</taxon>
    </lineage>
</organism>
<dbReference type="GO" id="GO:0070042">
    <property type="term" value="F:rRNA (uridine-N3-)-methyltransferase activity"/>
    <property type="evidence" value="ECO:0007669"/>
    <property type="project" value="InterPro"/>
</dbReference>
<gene>
    <name evidence="3" type="ORF">BN1708_013221</name>
</gene>
<evidence type="ECO:0000313" key="3">
    <source>
        <dbReference type="EMBL" id="CRK21787.1"/>
    </source>
</evidence>
<name>A0A0G4LIE5_VERLO</name>
<accession>A0A0G4LIE5</accession>
<feature type="domain" description="25S rRNA (uridine-N(3))-methyltransferase BMT5-like" evidence="2">
    <location>
        <begin position="70"/>
        <end position="119"/>
    </location>
</feature>
<proteinExistence type="predicted"/>
<feature type="domain" description="25S rRNA (uridine-N(3))-methyltransferase BMT5-like" evidence="2">
    <location>
        <begin position="167"/>
        <end position="288"/>
    </location>
</feature>
<keyword evidence="4" id="KW-1185">Reference proteome</keyword>
<feature type="compositionally biased region" description="Acidic residues" evidence="1">
    <location>
        <begin position="141"/>
        <end position="150"/>
    </location>
</feature>
<dbReference type="EMBL" id="CVQH01013224">
    <property type="protein sequence ID" value="CRK21787.1"/>
    <property type="molecule type" value="Genomic_DNA"/>
</dbReference>
<protein>
    <recommendedName>
        <fullName evidence="2">25S rRNA (uridine-N(3))-methyltransferase BMT5-like domain-containing protein</fullName>
    </recommendedName>
</protein>
<dbReference type="Pfam" id="PF10354">
    <property type="entry name" value="BMT5-like"/>
    <property type="match status" value="2"/>
</dbReference>
<dbReference type="GO" id="GO:0070475">
    <property type="term" value="P:rRNA base methylation"/>
    <property type="evidence" value="ECO:0007669"/>
    <property type="project" value="InterPro"/>
</dbReference>
<feature type="non-terminal residue" evidence="3">
    <location>
        <position position="410"/>
    </location>
</feature>
<reference evidence="3 4" key="1">
    <citation type="submission" date="2015-05" db="EMBL/GenBank/DDBJ databases">
        <authorList>
            <person name="Wang D.B."/>
            <person name="Wang M."/>
        </authorList>
    </citation>
    <scope>NUCLEOTIDE SEQUENCE [LARGE SCALE GENOMIC DNA]</scope>
    <source>
        <strain evidence="3">VL1</strain>
    </source>
</reference>